<comment type="cofactor">
    <cofactor evidence="3">
        <name>pyridoxal 5'-phosphate</name>
        <dbReference type="ChEBI" id="CHEBI:597326"/>
    </cofactor>
</comment>
<evidence type="ECO:0000256" key="4">
    <source>
        <dbReference type="RuleBase" id="RU004514"/>
    </source>
</evidence>
<organism evidence="6 7">
    <name type="scientific">Longibacter salinarum</name>
    <dbReference type="NCBI Taxonomy" id="1850348"/>
    <lineage>
        <taxon>Bacteria</taxon>
        <taxon>Pseudomonadati</taxon>
        <taxon>Rhodothermota</taxon>
        <taxon>Rhodothermia</taxon>
        <taxon>Rhodothermales</taxon>
        <taxon>Salisaetaceae</taxon>
        <taxon>Longibacter</taxon>
    </lineage>
</organism>
<comment type="caution">
    <text evidence="6">The sequence shown here is derived from an EMBL/GenBank/DDBJ whole genome shotgun (WGS) entry which is preliminary data.</text>
</comment>
<evidence type="ECO:0000256" key="1">
    <source>
        <dbReference type="ARBA" id="ARBA00022898"/>
    </source>
</evidence>
<feature type="modified residue" description="N6-(pyridoxal phosphate)lysine" evidence="2 3">
    <location>
        <position position="52"/>
    </location>
</feature>
<dbReference type="Pfam" id="PF01168">
    <property type="entry name" value="Ala_racemase_N"/>
    <property type="match status" value="1"/>
</dbReference>
<dbReference type="SUPFAM" id="SSF51419">
    <property type="entry name" value="PLP-binding barrel"/>
    <property type="match status" value="1"/>
</dbReference>
<name>A0A2A8CYK8_9BACT</name>
<dbReference type="InterPro" id="IPR001608">
    <property type="entry name" value="Ala_racemase_N"/>
</dbReference>
<evidence type="ECO:0000259" key="5">
    <source>
        <dbReference type="Pfam" id="PF01168"/>
    </source>
</evidence>
<evidence type="ECO:0000256" key="2">
    <source>
        <dbReference type="HAMAP-Rule" id="MF_02087"/>
    </source>
</evidence>
<evidence type="ECO:0000313" key="6">
    <source>
        <dbReference type="EMBL" id="PEN13468.1"/>
    </source>
</evidence>
<dbReference type="OrthoDB" id="9804072at2"/>
<dbReference type="RefSeq" id="WP_098075388.1">
    <property type="nucleotide sequence ID" value="NZ_PDEQ01000004.1"/>
</dbReference>
<dbReference type="EMBL" id="PDEQ01000004">
    <property type="protein sequence ID" value="PEN13468.1"/>
    <property type="molecule type" value="Genomic_DNA"/>
</dbReference>
<feature type="domain" description="Alanine racemase N-terminal" evidence="5">
    <location>
        <begin position="16"/>
        <end position="248"/>
    </location>
</feature>
<dbReference type="AlphaFoldDB" id="A0A2A8CYK8"/>
<comment type="similarity">
    <text evidence="2 4">Belongs to the pyridoxal phosphate-binding protein YggS/PROSC family.</text>
</comment>
<evidence type="ECO:0000256" key="3">
    <source>
        <dbReference type="PIRSR" id="PIRSR004848-1"/>
    </source>
</evidence>
<dbReference type="CDD" id="cd00635">
    <property type="entry name" value="PLPDE_III_YBL036c_like"/>
    <property type="match status" value="1"/>
</dbReference>
<reference evidence="6 7" key="1">
    <citation type="submission" date="2017-10" db="EMBL/GenBank/DDBJ databases">
        <title>Draft genome of Longibacter Salinarum.</title>
        <authorList>
            <person name="Goh K.M."/>
            <person name="Shamsir M.S."/>
            <person name="Lim S.W."/>
        </authorList>
    </citation>
    <scope>NUCLEOTIDE SEQUENCE [LARGE SCALE GENOMIC DNA]</scope>
    <source>
        <strain evidence="6 7">KCTC 52045</strain>
    </source>
</reference>
<dbReference type="InterPro" id="IPR011078">
    <property type="entry name" value="PyrdxlP_homeostasis"/>
</dbReference>
<dbReference type="FunFam" id="3.20.20.10:FF:000018">
    <property type="entry name" value="Pyridoxal phosphate homeostasis protein"/>
    <property type="match status" value="1"/>
</dbReference>
<sequence>MSQIPEASAEIREQIDPDAVRERVATVRRRIEEACRTAGRDPAEITIVAVSKTFPMQSIAAGVASGLLHFGENRARELRDKEKARPGKLHDGDVIWRFIGHLQTNKAKYIARHADWFDALDSPRIAEALDERAAKNDRILPCLVQVNISGADQKYGLEPEDVYDFLDVCADYDHLHVKGLMAMASYTENPEEVRPQFRRMKELFDGYEAANNPRVDMDELSLGMSTDFEVAIEEGSTMIRLGSSIFGPRHYD</sequence>
<gene>
    <name evidence="6" type="ORF">CRI94_09110</name>
</gene>
<dbReference type="PIRSF" id="PIRSF004848">
    <property type="entry name" value="YBL036c_PLPDEIII"/>
    <property type="match status" value="1"/>
</dbReference>
<dbReference type="NCBIfam" id="TIGR00044">
    <property type="entry name" value="YggS family pyridoxal phosphate-dependent enzyme"/>
    <property type="match status" value="1"/>
</dbReference>
<accession>A0A2A8CYK8</accession>
<dbReference type="Gene3D" id="3.20.20.10">
    <property type="entry name" value="Alanine racemase"/>
    <property type="match status" value="1"/>
</dbReference>
<dbReference type="InterPro" id="IPR029066">
    <property type="entry name" value="PLP-binding_barrel"/>
</dbReference>
<dbReference type="Proteomes" id="UP000220102">
    <property type="component" value="Unassembled WGS sequence"/>
</dbReference>
<comment type="function">
    <text evidence="2">Pyridoxal 5'-phosphate (PLP)-binding protein, which is involved in PLP homeostasis.</text>
</comment>
<protein>
    <recommendedName>
        <fullName evidence="2">Pyridoxal phosphate homeostasis protein</fullName>
        <shortName evidence="2">PLP homeostasis protein</shortName>
    </recommendedName>
</protein>
<proteinExistence type="inferred from homology"/>
<keyword evidence="7" id="KW-1185">Reference proteome</keyword>
<dbReference type="PANTHER" id="PTHR10146:SF14">
    <property type="entry name" value="PYRIDOXAL PHOSPHATE HOMEOSTASIS PROTEIN"/>
    <property type="match status" value="1"/>
</dbReference>
<dbReference type="GO" id="GO:0030170">
    <property type="term" value="F:pyridoxal phosphate binding"/>
    <property type="evidence" value="ECO:0007669"/>
    <property type="project" value="UniProtKB-UniRule"/>
</dbReference>
<evidence type="ECO:0000313" key="7">
    <source>
        <dbReference type="Proteomes" id="UP000220102"/>
    </source>
</evidence>
<dbReference type="PANTHER" id="PTHR10146">
    <property type="entry name" value="PROLINE SYNTHETASE CO-TRANSCRIBED BACTERIAL HOMOLOG PROTEIN"/>
    <property type="match status" value="1"/>
</dbReference>
<keyword evidence="1 2" id="KW-0663">Pyridoxal phosphate</keyword>
<dbReference type="HAMAP" id="MF_02087">
    <property type="entry name" value="PLP_homeostasis"/>
    <property type="match status" value="1"/>
</dbReference>